<feature type="region of interest" description="Disordered" evidence="1">
    <location>
        <begin position="32"/>
        <end position="90"/>
    </location>
</feature>
<protein>
    <submittedName>
        <fullName evidence="2">Uncharacterized protein</fullName>
    </submittedName>
</protein>
<feature type="region of interest" description="Disordered" evidence="1">
    <location>
        <begin position="357"/>
        <end position="387"/>
    </location>
</feature>
<dbReference type="EMBL" id="FN648533">
    <property type="protein sequence ID" value="CBJ32470.1"/>
    <property type="molecule type" value="Genomic_DNA"/>
</dbReference>
<evidence type="ECO:0000313" key="2">
    <source>
        <dbReference type="EMBL" id="CBJ32470.1"/>
    </source>
</evidence>
<dbReference type="OrthoDB" id="10588902at2759"/>
<feature type="compositionally biased region" description="Basic and acidic residues" evidence="1">
    <location>
        <begin position="754"/>
        <end position="768"/>
    </location>
</feature>
<dbReference type="EMBL" id="FN649739">
    <property type="protein sequence ID" value="CBJ32470.1"/>
    <property type="molecule type" value="Genomic_DNA"/>
</dbReference>
<feature type="region of interest" description="Disordered" evidence="1">
    <location>
        <begin position="701"/>
        <end position="831"/>
    </location>
</feature>
<dbReference type="STRING" id="2880.D7FYC8"/>
<feature type="compositionally biased region" description="Basic and acidic residues" evidence="1">
    <location>
        <begin position="997"/>
        <end position="1006"/>
    </location>
</feature>
<feature type="compositionally biased region" description="Low complexity" evidence="1">
    <location>
        <begin position="611"/>
        <end position="627"/>
    </location>
</feature>
<feature type="compositionally biased region" description="Low complexity" evidence="1">
    <location>
        <begin position="79"/>
        <end position="90"/>
    </location>
</feature>
<reference evidence="2 3" key="1">
    <citation type="journal article" date="2010" name="Nature">
        <title>The Ectocarpus genome and the independent evolution of multicellularity in brown algae.</title>
        <authorList>
            <person name="Cock J.M."/>
            <person name="Sterck L."/>
            <person name="Rouze P."/>
            <person name="Scornet D."/>
            <person name="Allen A.E."/>
            <person name="Amoutzias G."/>
            <person name="Anthouard V."/>
            <person name="Artiguenave F."/>
            <person name="Aury J.M."/>
            <person name="Badger J.H."/>
            <person name="Beszteri B."/>
            <person name="Billiau K."/>
            <person name="Bonnet E."/>
            <person name="Bothwell J.H."/>
            <person name="Bowler C."/>
            <person name="Boyen C."/>
            <person name="Brownlee C."/>
            <person name="Carrano C.J."/>
            <person name="Charrier B."/>
            <person name="Cho G.Y."/>
            <person name="Coelho S.M."/>
            <person name="Collen J."/>
            <person name="Corre E."/>
            <person name="Da Silva C."/>
            <person name="Delage L."/>
            <person name="Delaroque N."/>
            <person name="Dittami S.M."/>
            <person name="Doulbeau S."/>
            <person name="Elias M."/>
            <person name="Farnham G."/>
            <person name="Gachon C.M."/>
            <person name="Gschloessl B."/>
            <person name="Heesch S."/>
            <person name="Jabbari K."/>
            <person name="Jubin C."/>
            <person name="Kawai H."/>
            <person name="Kimura K."/>
            <person name="Kloareg B."/>
            <person name="Kupper F.C."/>
            <person name="Lang D."/>
            <person name="Le Bail A."/>
            <person name="Leblanc C."/>
            <person name="Lerouge P."/>
            <person name="Lohr M."/>
            <person name="Lopez P.J."/>
            <person name="Martens C."/>
            <person name="Maumus F."/>
            <person name="Michel G."/>
            <person name="Miranda-Saavedra D."/>
            <person name="Morales J."/>
            <person name="Moreau H."/>
            <person name="Motomura T."/>
            <person name="Nagasato C."/>
            <person name="Napoli C.A."/>
            <person name="Nelson D.R."/>
            <person name="Nyvall-Collen P."/>
            <person name="Peters A.F."/>
            <person name="Pommier C."/>
            <person name="Potin P."/>
            <person name="Poulain J."/>
            <person name="Quesneville H."/>
            <person name="Read B."/>
            <person name="Rensing S.A."/>
            <person name="Ritter A."/>
            <person name="Rousvoal S."/>
            <person name="Samanta M."/>
            <person name="Samson G."/>
            <person name="Schroeder D.C."/>
            <person name="Segurens B."/>
            <person name="Strittmatter M."/>
            <person name="Tonon T."/>
            <person name="Tregear J.W."/>
            <person name="Valentin K."/>
            <person name="von Dassow P."/>
            <person name="Yamagishi T."/>
            <person name="Van de Peer Y."/>
            <person name="Wincker P."/>
        </authorList>
    </citation>
    <scope>NUCLEOTIDE SEQUENCE [LARGE SCALE GENOMIC DNA]</scope>
    <source>
        <strain evidence="3">Ec32 / CCAP1310/4</strain>
    </source>
</reference>
<gene>
    <name evidence="2" type="ORF">Esi_0341_0021</name>
</gene>
<feature type="compositionally biased region" description="Low complexity" evidence="1">
    <location>
        <begin position="812"/>
        <end position="826"/>
    </location>
</feature>
<name>D7FYC8_ECTSI</name>
<feature type="compositionally biased region" description="Gly residues" evidence="1">
    <location>
        <begin position="924"/>
        <end position="933"/>
    </location>
</feature>
<feature type="compositionally biased region" description="Low complexity" evidence="1">
    <location>
        <begin position="535"/>
        <end position="555"/>
    </location>
</feature>
<proteinExistence type="predicted"/>
<evidence type="ECO:0000313" key="3">
    <source>
        <dbReference type="Proteomes" id="UP000002630"/>
    </source>
</evidence>
<dbReference type="Proteomes" id="UP000002630">
    <property type="component" value="Linkage Group LG14"/>
</dbReference>
<feature type="compositionally biased region" description="Basic and acidic residues" evidence="1">
    <location>
        <begin position="663"/>
        <end position="678"/>
    </location>
</feature>
<dbReference type="OMA" id="FEAYASM"/>
<feature type="compositionally biased region" description="Acidic residues" evidence="1">
    <location>
        <begin position="771"/>
        <end position="783"/>
    </location>
</feature>
<sequence>MATSFAVGNWQVQVKKERSNLVRAGKHPINGTTAVFATSAARPPTKPVPPTPRSRQFTTPPVSPYYSPRRKEDAFPSRSDNNGDGSSLASGAAWSSFECGDGSSVGGDNGSSSIASAAGIGNPVLEAEAYRLEALRRRRFVELQQMLAFELRGLAREERDRQLAEKARAREAMAERKRAKMFEAADRARLARERSWQDREKISEREAAARRVVEDEAARRFDEQDRLRRTQAKLAAERRAELAAQKAALLQGRIDRGARVRRARQLRTERLAAQKAAERDAAAETAKRVRDSEHEARKAAAAERWAAARAGVDVARRRRDAEAKALREKAGGRIAALEDRVASFRIRQKEIEERERELREEEAAELNRARHEAARRKIEGDAKRKADEVEGKVLREKRVAQQREIKKEREAARRKAEMREKEELRDRMMERKAKADKERREAIRLKLEQDDAKVELLRLEKERLRATRGKLSSETTKQRKMLQGHFEALKEYSNGHSISYGELAAAVTAAGAGATAAAPAAAAEPGGDRNCLGGANPAAAAARRPNATTPRAVRPSGPHHRADMSVARGGGADSLFPAPHSGSPRFPPPAQNDIKTGARARAAPRPPPGPTSSASVASITTSLSLLVRDGSHGGGGGGKTPPLTARATAHRRISPRKPSTSAGDRRGGSGSGDHRGARVDNPAAAGLREWYMYDTREGQKLVGRGSARGGTRTATASKAKTPRGRKNRLVKAKETAAGGLGHGRGGTTSSASETGRENRRPETGRRPLAEASDELESGSDDFEAYASMSSSYSTDANSTTNTTTPSPPLPSSRPSSPRGEPGASSSDADLLRGRYDRELLAVLAEEQAAEGAREKALAAAVARAKAAQARAGYVGGKRSSAAATGGQIKDGGCPESQGVSPMSGGEPDGVVATTARLAIAAAPGEGGGGGAVRGDGQDRREEEAAVATRDAIRLEKELATERREASERVLRVSEAYEEALRKLSCDRQCSPPSLAVSRRDADRDAQ</sequence>
<feature type="compositionally biased region" description="Low complexity" evidence="1">
    <location>
        <begin position="787"/>
        <end position="804"/>
    </location>
</feature>
<feature type="region of interest" description="Disordered" evidence="1">
    <location>
        <begin position="511"/>
        <end position="686"/>
    </location>
</feature>
<dbReference type="InParanoid" id="D7FYC8"/>
<feature type="region of interest" description="Disordered" evidence="1">
    <location>
        <begin position="869"/>
        <end position="909"/>
    </location>
</feature>
<accession>D7FYC8</accession>
<feature type="compositionally biased region" description="Low complexity" evidence="1">
    <location>
        <begin position="703"/>
        <end position="719"/>
    </location>
</feature>
<evidence type="ECO:0000256" key="1">
    <source>
        <dbReference type="SAM" id="MobiDB-lite"/>
    </source>
</evidence>
<feature type="region of interest" description="Disordered" evidence="1">
    <location>
        <begin position="400"/>
        <end position="439"/>
    </location>
</feature>
<keyword evidence="3" id="KW-1185">Reference proteome</keyword>
<organism evidence="2 3">
    <name type="scientific">Ectocarpus siliculosus</name>
    <name type="common">Brown alga</name>
    <name type="synonym">Conferva siliculosa</name>
    <dbReference type="NCBI Taxonomy" id="2880"/>
    <lineage>
        <taxon>Eukaryota</taxon>
        <taxon>Sar</taxon>
        <taxon>Stramenopiles</taxon>
        <taxon>Ochrophyta</taxon>
        <taxon>PX clade</taxon>
        <taxon>Phaeophyceae</taxon>
        <taxon>Ectocarpales</taxon>
        <taxon>Ectocarpaceae</taxon>
        <taxon>Ectocarpus</taxon>
    </lineage>
</organism>
<feature type="region of interest" description="Disordered" evidence="1">
    <location>
        <begin position="921"/>
        <end position="948"/>
    </location>
</feature>
<feature type="region of interest" description="Disordered" evidence="1">
    <location>
        <begin position="274"/>
        <end position="295"/>
    </location>
</feature>
<dbReference type="AlphaFoldDB" id="D7FYC8"/>
<feature type="region of interest" description="Disordered" evidence="1">
    <location>
        <begin position="984"/>
        <end position="1006"/>
    </location>
</feature>
<feature type="compositionally biased region" description="Basic residues" evidence="1">
    <location>
        <begin position="720"/>
        <end position="730"/>
    </location>
</feature>
<feature type="compositionally biased region" description="Low complexity" evidence="1">
    <location>
        <begin position="511"/>
        <end position="525"/>
    </location>
</feature>